<dbReference type="AlphaFoldDB" id="A0A4U6CTL7"/>
<reference evidence="3 4" key="1">
    <citation type="submission" date="2019-05" db="EMBL/GenBank/DDBJ databases">
        <title>Dyadobacter AR-3-8 sp. nov., isolated from arctic soil.</title>
        <authorList>
            <person name="Chaudhary D.K."/>
        </authorList>
    </citation>
    <scope>NUCLEOTIDE SEQUENCE [LARGE SCALE GENOMIC DNA]</scope>
    <source>
        <strain evidence="3 4">AR-3-8</strain>
    </source>
</reference>
<evidence type="ECO:0000256" key="1">
    <source>
        <dbReference type="SAM" id="SignalP"/>
    </source>
</evidence>
<proteinExistence type="predicted"/>
<evidence type="ECO:0000313" key="4">
    <source>
        <dbReference type="Proteomes" id="UP000304900"/>
    </source>
</evidence>
<dbReference type="SMART" id="SM00028">
    <property type="entry name" value="TPR"/>
    <property type="match status" value="2"/>
</dbReference>
<dbReference type="InterPro" id="IPR011990">
    <property type="entry name" value="TPR-like_helical_dom_sf"/>
</dbReference>
<protein>
    <submittedName>
        <fullName evidence="3">Beta-lactamase family protein</fullName>
    </submittedName>
</protein>
<gene>
    <name evidence="3" type="ORF">FDK13_28690</name>
</gene>
<dbReference type="Gene3D" id="1.25.40.10">
    <property type="entry name" value="Tetratricopeptide repeat domain"/>
    <property type="match status" value="1"/>
</dbReference>
<dbReference type="EMBL" id="SZVO01000018">
    <property type="protein sequence ID" value="TKT87576.1"/>
    <property type="molecule type" value="Genomic_DNA"/>
</dbReference>
<evidence type="ECO:0000259" key="2">
    <source>
        <dbReference type="Pfam" id="PF00144"/>
    </source>
</evidence>
<dbReference type="InterPro" id="IPR019734">
    <property type="entry name" value="TPR_rpt"/>
</dbReference>
<feature type="domain" description="Beta-lactamase-related" evidence="2">
    <location>
        <begin position="33"/>
        <end position="318"/>
    </location>
</feature>
<comment type="caution">
    <text evidence="3">The sequence shown here is derived from an EMBL/GenBank/DDBJ whole genome shotgun (WGS) entry which is preliminary data.</text>
</comment>
<dbReference type="InterPro" id="IPR012338">
    <property type="entry name" value="Beta-lactam/transpept-like"/>
</dbReference>
<feature type="chain" id="PRO_5020586152" evidence="1">
    <location>
        <begin position="23"/>
        <end position="461"/>
    </location>
</feature>
<dbReference type="InterPro" id="IPR050491">
    <property type="entry name" value="AmpC-like"/>
</dbReference>
<name>A0A4U6CTL7_9BACT</name>
<dbReference type="SUPFAM" id="SSF48452">
    <property type="entry name" value="TPR-like"/>
    <property type="match status" value="1"/>
</dbReference>
<dbReference type="SUPFAM" id="SSF56601">
    <property type="entry name" value="beta-lactamase/transpeptidase-like"/>
    <property type="match status" value="1"/>
</dbReference>
<evidence type="ECO:0000313" key="3">
    <source>
        <dbReference type="EMBL" id="TKT87576.1"/>
    </source>
</evidence>
<dbReference type="RefSeq" id="WP_137343464.1">
    <property type="nucleotide sequence ID" value="NZ_SZVO01000018.1"/>
</dbReference>
<dbReference type="Proteomes" id="UP000304900">
    <property type="component" value="Unassembled WGS sequence"/>
</dbReference>
<accession>A0A4U6CTL7</accession>
<keyword evidence="1" id="KW-0732">Signal</keyword>
<dbReference type="Pfam" id="PF00144">
    <property type="entry name" value="Beta-lactamase"/>
    <property type="match status" value="1"/>
</dbReference>
<dbReference type="OrthoDB" id="9793489at2"/>
<dbReference type="PANTHER" id="PTHR46825:SF9">
    <property type="entry name" value="BETA-LACTAMASE-RELATED DOMAIN-CONTAINING PROTEIN"/>
    <property type="match status" value="1"/>
</dbReference>
<sequence length="461" mass="52333">MKKIFLSAILALYLFTSGKLYAQRDVLAGRLDSLMRAAQRTGVFNGNVLVVKKGQLIYKAAIGYADGSKNYPLTPDKRFDIGSIAKEFNGIAIMLLAQQGKLSLTDRLQKYFPELPAWADSVEISHLLNYTSGLPVSSGNSDEGIKKELMALKHLTNVPGRSYVYSYSNVYLQQRIIEKVSGMQYNSFIEKHILKPCGMTHTLMDLPISDTTMAIAFNNKFVNEKPRQTPTGWPRLTIDDLYRFLSAADSYKLISKSSMQQLAQSFGEGESSLGNAKFENGELTWHQHHGSNYNYEALMTHDLKQDLYVILMTNNQNFKVRPLTEAIIAVLNQKPYTVPKRSLYLELREEVLADFNNGIAFYRLVREQKKDQYDFSFEIGDLVNTGKFLMRRNRPDDAVKLFQLGLLLDLQDKDYAIACQFIAEAYSQQGNRDLAILYAQKAARKDPDNKIVQSFLEQALK</sequence>
<keyword evidence="4" id="KW-1185">Reference proteome</keyword>
<organism evidence="3 4">
    <name type="scientific">Dyadobacter frigoris</name>
    <dbReference type="NCBI Taxonomy" id="2576211"/>
    <lineage>
        <taxon>Bacteria</taxon>
        <taxon>Pseudomonadati</taxon>
        <taxon>Bacteroidota</taxon>
        <taxon>Cytophagia</taxon>
        <taxon>Cytophagales</taxon>
        <taxon>Spirosomataceae</taxon>
        <taxon>Dyadobacter</taxon>
    </lineage>
</organism>
<feature type="signal peptide" evidence="1">
    <location>
        <begin position="1"/>
        <end position="22"/>
    </location>
</feature>
<dbReference type="PANTHER" id="PTHR46825">
    <property type="entry name" value="D-ALANYL-D-ALANINE-CARBOXYPEPTIDASE/ENDOPEPTIDASE AMPH"/>
    <property type="match status" value="1"/>
</dbReference>
<dbReference type="Pfam" id="PF13176">
    <property type="entry name" value="TPR_7"/>
    <property type="match status" value="1"/>
</dbReference>
<dbReference type="Gene3D" id="3.40.710.10">
    <property type="entry name" value="DD-peptidase/beta-lactamase superfamily"/>
    <property type="match status" value="1"/>
</dbReference>
<dbReference type="InterPro" id="IPR001466">
    <property type="entry name" value="Beta-lactam-related"/>
</dbReference>